<gene>
    <name evidence="1" type="ORF">Q7X28_08035</name>
</gene>
<dbReference type="EMBL" id="JAUTIX010000002">
    <property type="protein sequence ID" value="MDP0397875.1"/>
    <property type="molecule type" value="Genomic_DNA"/>
</dbReference>
<reference evidence="1" key="1">
    <citation type="submission" date="2023-08" db="EMBL/GenBank/DDBJ databases">
        <title>The draft genome of Tsukamurella strandjordii strain 050030.</title>
        <authorList>
            <person name="Zhao F."/>
            <person name="Feng Y."/>
            <person name="Zong Z."/>
        </authorList>
    </citation>
    <scope>NUCLEOTIDE SEQUENCE</scope>
    <source>
        <strain evidence="1">050030</strain>
    </source>
</reference>
<accession>A0AA90NG75</accession>
<dbReference type="AlphaFoldDB" id="A0AA90NG75"/>
<keyword evidence="2" id="KW-1185">Reference proteome</keyword>
<protein>
    <submittedName>
        <fullName evidence="1">Flavodoxin family protein</fullName>
    </submittedName>
</protein>
<comment type="caution">
    <text evidence="1">The sequence shown here is derived from an EMBL/GenBank/DDBJ whole genome shotgun (WGS) entry which is preliminary data.</text>
</comment>
<proteinExistence type="predicted"/>
<dbReference type="SUPFAM" id="SSF52218">
    <property type="entry name" value="Flavoproteins"/>
    <property type="match status" value="1"/>
</dbReference>
<name>A0AA90NG75_9ACTN</name>
<dbReference type="Proteomes" id="UP001178281">
    <property type="component" value="Unassembled WGS sequence"/>
</dbReference>
<dbReference type="RefSeq" id="WP_305110915.1">
    <property type="nucleotide sequence ID" value="NZ_JAUTIX010000002.1"/>
</dbReference>
<dbReference type="Gene3D" id="3.40.50.360">
    <property type="match status" value="1"/>
</dbReference>
<dbReference type="InterPro" id="IPR029039">
    <property type="entry name" value="Flavoprotein-like_sf"/>
</dbReference>
<evidence type="ECO:0000313" key="2">
    <source>
        <dbReference type="Proteomes" id="UP001178281"/>
    </source>
</evidence>
<organism evidence="1 2">
    <name type="scientific">Tsukamurella strandjordii</name>
    <dbReference type="NCBI Taxonomy" id="147577"/>
    <lineage>
        <taxon>Bacteria</taxon>
        <taxon>Bacillati</taxon>
        <taxon>Actinomycetota</taxon>
        <taxon>Actinomycetes</taxon>
        <taxon>Mycobacteriales</taxon>
        <taxon>Tsukamurellaceae</taxon>
        <taxon>Tsukamurella</taxon>
    </lineage>
</organism>
<sequence>MAQAAPRALLVSYSFTGQSARLLRAAGDELLRHGWDVVPAEIELTDRRFAPRLAHFPLRRVWPDMMSLLPAQVRGSVGDIALPPEVFDGDYDLICIGSPTWWGRASLPVRSFLASPQGREVLSGRRFAVFIACRDSWRGNLAEVTRLAEWQGGRFAGEMHATYPGNQITSTLSLTSYLGTGEQRDRYLGIPIPPTNVQQEHLDSARELAAAIGSTSPGGQ</sequence>
<evidence type="ECO:0000313" key="1">
    <source>
        <dbReference type="EMBL" id="MDP0397875.1"/>
    </source>
</evidence>